<gene>
    <name evidence="3" type="ORF">EHV15_21920</name>
</gene>
<dbReference type="Proteomes" id="UP000267017">
    <property type="component" value="Unassembled WGS sequence"/>
</dbReference>
<dbReference type="OrthoDB" id="2623543at2"/>
<organism evidence="3 4">
    <name type="scientific">Paenibacillus oralis</name>
    <dbReference type="NCBI Taxonomy" id="2490856"/>
    <lineage>
        <taxon>Bacteria</taxon>
        <taxon>Bacillati</taxon>
        <taxon>Bacillota</taxon>
        <taxon>Bacilli</taxon>
        <taxon>Bacillales</taxon>
        <taxon>Paenibacillaceae</taxon>
        <taxon>Paenibacillus</taxon>
    </lineage>
</organism>
<proteinExistence type="predicted"/>
<comment type="caution">
    <text evidence="3">The sequence shown here is derived from an EMBL/GenBank/DDBJ whole genome shotgun (WGS) entry which is preliminary data.</text>
</comment>
<protein>
    <submittedName>
        <fullName evidence="3">SH3 domain-containing protein</fullName>
    </submittedName>
</protein>
<dbReference type="EMBL" id="RRCN01000001">
    <property type="protein sequence ID" value="RRJ65270.1"/>
    <property type="molecule type" value="Genomic_DNA"/>
</dbReference>
<feature type="chain" id="PRO_5017968917" evidence="1">
    <location>
        <begin position="24"/>
        <end position="117"/>
    </location>
</feature>
<dbReference type="Gene3D" id="2.30.30.40">
    <property type="entry name" value="SH3 Domains"/>
    <property type="match status" value="1"/>
</dbReference>
<evidence type="ECO:0000313" key="4">
    <source>
        <dbReference type="Proteomes" id="UP000267017"/>
    </source>
</evidence>
<dbReference type="RefSeq" id="WP_128633082.1">
    <property type="nucleotide sequence ID" value="NZ_RRCN01000001.1"/>
</dbReference>
<feature type="domain" description="SH3b" evidence="2">
    <location>
        <begin position="48"/>
        <end position="117"/>
    </location>
</feature>
<accession>A0A3P3U517</accession>
<dbReference type="InterPro" id="IPR003646">
    <property type="entry name" value="SH3-like_bac-type"/>
</dbReference>
<evidence type="ECO:0000259" key="2">
    <source>
        <dbReference type="PROSITE" id="PS51781"/>
    </source>
</evidence>
<dbReference type="SMART" id="SM00287">
    <property type="entry name" value="SH3b"/>
    <property type="match status" value="1"/>
</dbReference>
<name>A0A3P3U517_9BACL</name>
<dbReference type="Pfam" id="PF08239">
    <property type="entry name" value="SH3_3"/>
    <property type="match status" value="1"/>
</dbReference>
<keyword evidence="1" id="KW-0732">Signal</keyword>
<dbReference type="PROSITE" id="PS51781">
    <property type="entry name" value="SH3B"/>
    <property type="match status" value="1"/>
</dbReference>
<reference evidence="3 4" key="1">
    <citation type="submission" date="2018-11" db="EMBL/GenBank/DDBJ databases">
        <title>Genome sequencing of Paenibacillus sp. KCOM 3021 (= ChDC PVNT-B20).</title>
        <authorList>
            <person name="Kook J.-K."/>
            <person name="Park S.-N."/>
            <person name="Lim Y.K."/>
        </authorList>
    </citation>
    <scope>NUCLEOTIDE SEQUENCE [LARGE SCALE GENOMIC DNA]</scope>
    <source>
        <strain evidence="3 4">KCOM 3021</strain>
    </source>
</reference>
<evidence type="ECO:0000313" key="3">
    <source>
        <dbReference type="EMBL" id="RRJ65270.1"/>
    </source>
</evidence>
<keyword evidence="4" id="KW-1185">Reference proteome</keyword>
<feature type="signal peptide" evidence="1">
    <location>
        <begin position="1"/>
        <end position="23"/>
    </location>
</feature>
<dbReference type="AlphaFoldDB" id="A0A3P3U517"/>
<sequence length="117" mass="12200">MLKKFIIASLVATTLVPVTGALAAEGTANAAVPADSVAAKSDSIRIMTSTYEINADGVRLRASASSSGTVLGLLYKGDMVNGGSETKRVDGITWVSVYSYNHGVWGWVASQYLTEIG</sequence>
<evidence type="ECO:0000256" key="1">
    <source>
        <dbReference type="SAM" id="SignalP"/>
    </source>
</evidence>